<dbReference type="EMBL" id="OZ035825">
    <property type="protein sequence ID" value="CAL1600815.1"/>
    <property type="molecule type" value="Genomic_DNA"/>
</dbReference>
<protein>
    <submittedName>
        <fullName evidence="1">Uncharacterized protein</fullName>
    </submittedName>
</protein>
<proteinExistence type="predicted"/>
<organism evidence="1 2">
    <name type="scientific">Knipowitschia caucasica</name>
    <name type="common">Caucasian dwarf goby</name>
    <name type="synonym">Pomatoschistus caucasicus</name>
    <dbReference type="NCBI Taxonomy" id="637954"/>
    <lineage>
        <taxon>Eukaryota</taxon>
        <taxon>Metazoa</taxon>
        <taxon>Chordata</taxon>
        <taxon>Craniata</taxon>
        <taxon>Vertebrata</taxon>
        <taxon>Euteleostomi</taxon>
        <taxon>Actinopterygii</taxon>
        <taxon>Neopterygii</taxon>
        <taxon>Teleostei</taxon>
        <taxon>Neoteleostei</taxon>
        <taxon>Acanthomorphata</taxon>
        <taxon>Gobiaria</taxon>
        <taxon>Gobiiformes</taxon>
        <taxon>Gobioidei</taxon>
        <taxon>Gobiidae</taxon>
        <taxon>Gobiinae</taxon>
        <taxon>Knipowitschia</taxon>
    </lineage>
</organism>
<reference evidence="1 2" key="1">
    <citation type="submission" date="2024-04" db="EMBL/GenBank/DDBJ databases">
        <authorList>
            <person name="Waldvogel A.-M."/>
            <person name="Schoenle A."/>
        </authorList>
    </citation>
    <scope>NUCLEOTIDE SEQUENCE [LARGE SCALE GENOMIC DNA]</scope>
</reference>
<accession>A0AAV2LEK9</accession>
<sequence length="74" mass="8281">MVRSSCTEKHQSLKKELKVQGANPTTKLSVVSVSRLACRGVRAVPELEGFRTYLSRAVPEVEGFLFLLSFCRTH</sequence>
<name>A0AAV2LEK9_KNICA</name>
<keyword evidence="2" id="KW-1185">Reference proteome</keyword>
<gene>
    <name evidence="1" type="ORF">KC01_LOCUS28889</name>
</gene>
<evidence type="ECO:0000313" key="2">
    <source>
        <dbReference type="Proteomes" id="UP001497482"/>
    </source>
</evidence>
<evidence type="ECO:0000313" key="1">
    <source>
        <dbReference type="EMBL" id="CAL1600815.1"/>
    </source>
</evidence>
<dbReference type="Proteomes" id="UP001497482">
    <property type="component" value="Chromosome 3"/>
</dbReference>
<dbReference type="AlphaFoldDB" id="A0AAV2LEK9"/>